<dbReference type="EC" id="5.4.1.-" evidence="6"/>
<keyword evidence="3" id="KW-0169">Cobalamin biosynthesis</keyword>
<dbReference type="Pfam" id="PF02570">
    <property type="entry name" value="CbiC"/>
    <property type="match status" value="1"/>
</dbReference>
<dbReference type="NCBIfam" id="NF006137">
    <property type="entry name" value="PRK08286.1"/>
    <property type="match status" value="1"/>
</dbReference>
<dbReference type="GO" id="GO:0009236">
    <property type="term" value="P:cobalamin biosynthetic process"/>
    <property type="evidence" value="ECO:0007669"/>
    <property type="project" value="UniProtKB-UniPathway"/>
</dbReference>
<dbReference type="Gene3D" id="3.40.50.10230">
    <property type="entry name" value="Cobalamin biosynthesis CobH/CbiC, precorrin-8X methylmutase"/>
    <property type="match status" value="1"/>
</dbReference>
<evidence type="ECO:0000259" key="5">
    <source>
        <dbReference type="Pfam" id="PF02570"/>
    </source>
</evidence>
<proteinExistence type="inferred from homology"/>
<evidence type="ECO:0000256" key="1">
    <source>
        <dbReference type="ARBA" id="ARBA00004953"/>
    </source>
</evidence>
<dbReference type="UniPathway" id="UPA00148"/>
<evidence type="ECO:0000256" key="3">
    <source>
        <dbReference type="ARBA" id="ARBA00022573"/>
    </source>
</evidence>
<sequence length="226" mass="24680">MKANPNRCQTTSQQPQSFIQQPQQIESTSFEIIDQIIETDFPTYRFHHPLEKKIITRAIHTTADFDWLEILKFSPTILAELPARIAAGCVFYTDTTMVLAGMNKSLLRQFGCEVRCYIADPDVAATAKAQGKTRSMVAVEKALAESENAVFVFGNAPTALFQLLQSAGANRPVTIGVPVGFVGAAESKQALYDSDFPFITALGRKGGSNVAAAIVNAVLYDMQEAR</sequence>
<comment type="pathway">
    <text evidence="1">Cofactor biosynthesis; adenosylcobalamin biosynthesis.</text>
</comment>
<evidence type="ECO:0000313" key="7">
    <source>
        <dbReference type="Proteomes" id="UP000188276"/>
    </source>
</evidence>
<dbReference type="InterPro" id="IPR036588">
    <property type="entry name" value="CobH/CbiC_sf"/>
</dbReference>
<evidence type="ECO:0000256" key="2">
    <source>
        <dbReference type="ARBA" id="ARBA00009774"/>
    </source>
</evidence>
<evidence type="ECO:0000256" key="4">
    <source>
        <dbReference type="ARBA" id="ARBA00023235"/>
    </source>
</evidence>
<evidence type="ECO:0000313" key="6">
    <source>
        <dbReference type="EMBL" id="SJN59112.1"/>
    </source>
</evidence>
<dbReference type="EMBL" id="FULE01000046">
    <property type="protein sequence ID" value="SJN59112.1"/>
    <property type="molecule type" value="Genomic_DNA"/>
</dbReference>
<dbReference type="InterPro" id="IPR003722">
    <property type="entry name" value="Cbl_synth_CobH/CbiC"/>
</dbReference>
<protein>
    <submittedName>
        <fullName evidence="6">Cobalt-precorrin-8X methylmutase</fullName>
        <ecNumber evidence="6">5.4.1.-</ecNumber>
    </submittedName>
</protein>
<dbReference type="SUPFAM" id="SSF63965">
    <property type="entry name" value="Precorrin-8X methylmutase CbiC/CobH"/>
    <property type="match status" value="1"/>
</dbReference>
<comment type="similarity">
    <text evidence="2">Belongs to the CobH/CbiC family.</text>
</comment>
<reference evidence="7" key="1">
    <citation type="submission" date="2017-02" db="EMBL/GenBank/DDBJ databases">
        <authorList>
            <person name="Rodrigo-Torres L."/>
            <person name="Arahal R.D."/>
            <person name="Lucena T."/>
        </authorList>
    </citation>
    <scope>NUCLEOTIDE SEQUENCE [LARGE SCALE GENOMIC DNA]</scope>
    <source>
        <strain evidence="7">CECT 7878</strain>
    </source>
</reference>
<keyword evidence="4 6" id="KW-0413">Isomerase</keyword>
<dbReference type="PANTHER" id="PTHR43588:SF1">
    <property type="entry name" value="COBALT-PRECORRIN-8 METHYLMUTASE"/>
    <property type="match status" value="1"/>
</dbReference>
<accession>A0A1R4LRA0</accession>
<dbReference type="Proteomes" id="UP000188276">
    <property type="component" value="Unassembled WGS sequence"/>
</dbReference>
<dbReference type="GO" id="GO:0016993">
    <property type="term" value="F:precorrin-8X methylmutase activity"/>
    <property type="evidence" value="ECO:0007669"/>
    <property type="project" value="InterPro"/>
</dbReference>
<dbReference type="AlphaFoldDB" id="A0A1R4LRA0"/>
<feature type="domain" description="Cobalamin biosynthesis precorrin-8X methylmutase CobH/CbiC" evidence="5">
    <location>
        <begin position="24"/>
        <end position="220"/>
    </location>
</feature>
<keyword evidence="7" id="KW-1185">Reference proteome</keyword>
<name>A0A1R4LRA0_VIBR1</name>
<organism evidence="6 7">
    <name type="scientific">Vibrio ruber (strain DSM 16370 / JCM 11486 / BCRC 17186 / CECT 7878 / LMG 23124 / VR1)</name>
    <dbReference type="NCBI Taxonomy" id="1123498"/>
    <lineage>
        <taxon>Bacteria</taxon>
        <taxon>Pseudomonadati</taxon>
        <taxon>Pseudomonadota</taxon>
        <taxon>Gammaproteobacteria</taxon>
        <taxon>Vibrionales</taxon>
        <taxon>Vibrionaceae</taxon>
        <taxon>Vibrio</taxon>
    </lineage>
</organism>
<gene>
    <name evidence="6" type="primary">cbiC</name>
    <name evidence="6" type="ORF">VR7878_03233</name>
</gene>
<dbReference type="RefSeq" id="WP_077337123.1">
    <property type="nucleotide sequence ID" value="NZ_FULE01000046.1"/>
</dbReference>
<dbReference type="OrthoDB" id="9780708at2"/>
<dbReference type="STRING" id="1123498.VR7878_03233"/>
<dbReference type="PANTHER" id="PTHR43588">
    <property type="entry name" value="COBALT-PRECORRIN-8 METHYLMUTASE"/>
    <property type="match status" value="1"/>
</dbReference>